<gene>
    <name evidence="7" type="ORF">J3998_11405</name>
</gene>
<reference evidence="7 8" key="1">
    <citation type="submission" date="2021-03" db="EMBL/GenBank/DDBJ databases">
        <title>Thiomicrorhabdus sp.nov.,novel sulfur-oxidizing bacteria isolated from coastal sediment.</title>
        <authorList>
            <person name="Liu X."/>
        </authorList>
    </citation>
    <scope>NUCLEOTIDE SEQUENCE [LARGE SCALE GENOMIC DNA]</scope>
    <source>
        <strain evidence="7 8">6S2-11</strain>
    </source>
</reference>
<dbReference type="InterPro" id="IPR050768">
    <property type="entry name" value="UPF0353/GerABKA_families"/>
</dbReference>
<keyword evidence="2 5" id="KW-0812">Transmembrane</keyword>
<keyword evidence="8" id="KW-1185">Reference proteome</keyword>
<dbReference type="SUPFAM" id="SSF53300">
    <property type="entry name" value="vWA-like"/>
    <property type="match status" value="1"/>
</dbReference>
<dbReference type="Proteomes" id="UP000664835">
    <property type="component" value="Unassembled WGS sequence"/>
</dbReference>
<dbReference type="PANTHER" id="PTHR22550">
    <property type="entry name" value="SPORE GERMINATION PROTEIN"/>
    <property type="match status" value="1"/>
</dbReference>
<accession>A0ABS3Q775</accession>
<dbReference type="Gene3D" id="3.40.50.410">
    <property type="entry name" value="von Willebrand factor, type A domain"/>
    <property type="match status" value="1"/>
</dbReference>
<dbReference type="EMBL" id="JAGETV010000029">
    <property type="protein sequence ID" value="MBO1928182.1"/>
    <property type="molecule type" value="Genomic_DNA"/>
</dbReference>
<dbReference type="SMART" id="SM00327">
    <property type="entry name" value="VWA"/>
    <property type="match status" value="1"/>
</dbReference>
<comment type="caution">
    <text evidence="7">The sequence shown here is derived from an EMBL/GenBank/DDBJ whole genome shotgun (WGS) entry which is preliminary data.</text>
</comment>
<evidence type="ECO:0000256" key="5">
    <source>
        <dbReference type="SAM" id="Phobius"/>
    </source>
</evidence>
<evidence type="ECO:0000259" key="6">
    <source>
        <dbReference type="PROSITE" id="PS50234"/>
    </source>
</evidence>
<feature type="transmembrane region" description="Helical" evidence="5">
    <location>
        <begin position="346"/>
        <end position="368"/>
    </location>
</feature>
<dbReference type="Pfam" id="PF13519">
    <property type="entry name" value="VWA_2"/>
    <property type="match status" value="1"/>
</dbReference>
<evidence type="ECO:0000256" key="3">
    <source>
        <dbReference type="ARBA" id="ARBA00022989"/>
    </source>
</evidence>
<name>A0ABS3Q775_9GAMM</name>
<protein>
    <submittedName>
        <fullName evidence="7">VWA domain-containing protein</fullName>
    </submittedName>
</protein>
<evidence type="ECO:0000256" key="4">
    <source>
        <dbReference type="ARBA" id="ARBA00023136"/>
    </source>
</evidence>
<proteinExistence type="predicted"/>
<evidence type="ECO:0000313" key="7">
    <source>
        <dbReference type="EMBL" id="MBO1928182.1"/>
    </source>
</evidence>
<dbReference type="InterPro" id="IPR036465">
    <property type="entry name" value="vWFA_dom_sf"/>
</dbReference>
<evidence type="ECO:0000256" key="1">
    <source>
        <dbReference type="ARBA" id="ARBA00022475"/>
    </source>
</evidence>
<keyword evidence="3 5" id="KW-1133">Transmembrane helix</keyword>
<dbReference type="PROSITE" id="PS50234">
    <property type="entry name" value="VWFA"/>
    <property type="match status" value="1"/>
</dbReference>
<feature type="domain" description="VWFA" evidence="6">
    <location>
        <begin position="126"/>
        <end position="326"/>
    </location>
</feature>
<evidence type="ECO:0000256" key="2">
    <source>
        <dbReference type="ARBA" id="ARBA00022692"/>
    </source>
</evidence>
<evidence type="ECO:0000313" key="8">
    <source>
        <dbReference type="Proteomes" id="UP000664835"/>
    </source>
</evidence>
<dbReference type="RefSeq" id="WP_208150797.1">
    <property type="nucleotide sequence ID" value="NZ_JAGETV010000029.1"/>
</dbReference>
<keyword evidence="1" id="KW-1003">Cell membrane</keyword>
<dbReference type="InterPro" id="IPR002035">
    <property type="entry name" value="VWF_A"/>
</dbReference>
<dbReference type="PANTHER" id="PTHR22550:SF5">
    <property type="entry name" value="LEUCINE ZIPPER PROTEIN 4"/>
    <property type="match status" value="1"/>
</dbReference>
<keyword evidence="4 5" id="KW-0472">Membrane</keyword>
<sequence length="375" mass="42040">MNAEWISLANWWQSWSFAEPQFLWLALLLPALWLYALLKPSQGLLDWQDWHFAKLLSARHSLLAQMQSEKASSLAPSKDNGQLASWQSGLLQALRAAILLSLIAALAQPQQPLPPEPQAQQKTVRDLLFVVESSASFLLNDYQQNGQPQTRMDAVKQVLDQFMRELPGNRFAITVYAESAFNLMGLSADQQAARLYLQRLRPYLAGRTDEAMAEALGLALKQTQEGSLLIQNPEQRKRLLVLISDGDNQPSRLPVQQAIDYAQLLQVPIYTIGVGSTSKAADQRQFSGLLYQPLKADTLQAIAEQTGGSFYQIGSGQELQTVLEKIDQAEGVQWKAPPMQTAFQPVYWQFLQLSALLFILYLLLMVLFRPQEGAE</sequence>
<organism evidence="7 8">
    <name type="scientific">Thiomicrorhabdus marina</name>
    <dbReference type="NCBI Taxonomy" id="2818442"/>
    <lineage>
        <taxon>Bacteria</taxon>
        <taxon>Pseudomonadati</taxon>
        <taxon>Pseudomonadota</taxon>
        <taxon>Gammaproteobacteria</taxon>
        <taxon>Thiotrichales</taxon>
        <taxon>Piscirickettsiaceae</taxon>
        <taxon>Thiomicrorhabdus</taxon>
    </lineage>
</organism>